<dbReference type="PANTHER" id="PTHR31147:SF66">
    <property type="entry name" value="OS05G0315700 PROTEIN"/>
    <property type="match status" value="1"/>
</dbReference>
<reference evidence="4" key="1">
    <citation type="submission" date="2020-07" db="EMBL/GenBank/DDBJ databases">
        <title>Genome sequence and genetic diversity analysis of an under-domesticated orphan crop, white fonio (Digitaria exilis).</title>
        <authorList>
            <person name="Bennetzen J.L."/>
            <person name="Chen S."/>
            <person name="Ma X."/>
            <person name="Wang X."/>
            <person name="Yssel A.E.J."/>
            <person name="Chaluvadi S.R."/>
            <person name="Johnson M."/>
            <person name="Gangashetty P."/>
            <person name="Hamidou F."/>
            <person name="Sanogo M.D."/>
            <person name="Zwaenepoel A."/>
            <person name="Wallace J."/>
            <person name="Van De Peer Y."/>
            <person name="Van Deynze A."/>
        </authorList>
    </citation>
    <scope>NUCLEOTIDE SEQUENCE</scope>
    <source>
        <tissue evidence="4">Leaves</tissue>
    </source>
</reference>
<dbReference type="InterPro" id="IPR023213">
    <property type="entry name" value="CAT-like_dom_sf"/>
</dbReference>
<dbReference type="OrthoDB" id="1628597at2759"/>
<dbReference type="InterPro" id="IPR050898">
    <property type="entry name" value="Plant_acyltransferase"/>
</dbReference>
<gene>
    <name evidence="4" type="ORF">HU200_052443</name>
</gene>
<sequence length="178" mass="18852">MAELARGALAPTVPPVWERELLEGRSRPQAAIVEDDMDEVPDCCDINGSSSSIKLSVDNKMSLCSLFFGPREIAAIPAQLLPDIQKHVSNFDIIAGWLWKFGTVAMAPDSNEVMSLVMAVDARGRKTTKAADGSRRRSSGAKLGVSGGDRFVGKRGAPSGWGGCRVASWSGGHGIPGK</sequence>
<dbReference type="Gene3D" id="3.30.559.10">
    <property type="entry name" value="Chloramphenicol acetyltransferase-like domain"/>
    <property type="match status" value="1"/>
</dbReference>
<name>A0A835ATZ1_9POAL</name>
<dbReference type="EMBL" id="JACEFO010002284">
    <property type="protein sequence ID" value="KAF8668151.1"/>
    <property type="molecule type" value="Genomic_DNA"/>
</dbReference>
<feature type="region of interest" description="Disordered" evidence="3">
    <location>
        <begin position="127"/>
        <end position="147"/>
    </location>
</feature>
<evidence type="ECO:0000256" key="1">
    <source>
        <dbReference type="ARBA" id="ARBA00009861"/>
    </source>
</evidence>
<comment type="similarity">
    <text evidence="1">Belongs to the plant acyltransferase family.</text>
</comment>
<organism evidence="4 5">
    <name type="scientific">Digitaria exilis</name>
    <dbReference type="NCBI Taxonomy" id="1010633"/>
    <lineage>
        <taxon>Eukaryota</taxon>
        <taxon>Viridiplantae</taxon>
        <taxon>Streptophyta</taxon>
        <taxon>Embryophyta</taxon>
        <taxon>Tracheophyta</taxon>
        <taxon>Spermatophyta</taxon>
        <taxon>Magnoliopsida</taxon>
        <taxon>Liliopsida</taxon>
        <taxon>Poales</taxon>
        <taxon>Poaceae</taxon>
        <taxon>PACMAD clade</taxon>
        <taxon>Panicoideae</taxon>
        <taxon>Panicodae</taxon>
        <taxon>Paniceae</taxon>
        <taxon>Anthephorinae</taxon>
        <taxon>Digitaria</taxon>
    </lineage>
</organism>
<protein>
    <submittedName>
        <fullName evidence="4">Uncharacterized protein</fullName>
    </submittedName>
</protein>
<comment type="caution">
    <text evidence="4">The sequence shown here is derived from an EMBL/GenBank/DDBJ whole genome shotgun (WGS) entry which is preliminary data.</text>
</comment>
<keyword evidence="2" id="KW-0808">Transferase</keyword>
<proteinExistence type="inferred from homology"/>
<evidence type="ECO:0000256" key="3">
    <source>
        <dbReference type="SAM" id="MobiDB-lite"/>
    </source>
</evidence>
<keyword evidence="5" id="KW-1185">Reference proteome</keyword>
<dbReference type="AlphaFoldDB" id="A0A835ATZ1"/>
<evidence type="ECO:0000256" key="2">
    <source>
        <dbReference type="ARBA" id="ARBA00022679"/>
    </source>
</evidence>
<accession>A0A835ATZ1</accession>
<dbReference type="GO" id="GO:0016747">
    <property type="term" value="F:acyltransferase activity, transferring groups other than amino-acyl groups"/>
    <property type="evidence" value="ECO:0007669"/>
    <property type="project" value="UniProtKB-ARBA"/>
</dbReference>
<dbReference type="Pfam" id="PF02458">
    <property type="entry name" value="Transferase"/>
    <property type="match status" value="1"/>
</dbReference>
<dbReference type="PANTHER" id="PTHR31147">
    <property type="entry name" value="ACYL TRANSFERASE 4"/>
    <property type="match status" value="1"/>
</dbReference>
<dbReference type="Proteomes" id="UP000636709">
    <property type="component" value="Unassembled WGS sequence"/>
</dbReference>
<evidence type="ECO:0000313" key="4">
    <source>
        <dbReference type="EMBL" id="KAF8668151.1"/>
    </source>
</evidence>
<evidence type="ECO:0000313" key="5">
    <source>
        <dbReference type="Proteomes" id="UP000636709"/>
    </source>
</evidence>